<gene>
    <name evidence="2" type="ORF">CKM354_000746500</name>
</gene>
<evidence type="ECO:0000259" key="1">
    <source>
        <dbReference type="PROSITE" id="PS50280"/>
    </source>
</evidence>
<accession>A0A9P3CK85</accession>
<dbReference type="InterPro" id="IPR046341">
    <property type="entry name" value="SET_dom_sf"/>
</dbReference>
<evidence type="ECO:0000313" key="3">
    <source>
        <dbReference type="Proteomes" id="UP000825890"/>
    </source>
</evidence>
<feature type="domain" description="SET" evidence="1">
    <location>
        <begin position="39"/>
        <end position="156"/>
    </location>
</feature>
<dbReference type="PROSITE" id="PS50280">
    <property type="entry name" value="SET"/>
    <property type="match status" value="1"/>
</dbReference>
<dbReference type="InterPro" id="IPR001214">
    <property type="entry name" value="SET_dom"/>
</dbReference>
<dbReference type="Pfam" id="PF00856">
    <property type="entry name" value="SET"/>
    <property type="match status" value="1"/>
</dbReference>
<name>A0A9P3CK85_9PEZI</name>
<reference evidence="2 3" key="1">
    <citation type="submission" date="2021-01" db="EMBL/GenBank/DDBJ databases">
        <title>Cercospora kikuchii MAFF 305040 whole genome shotgun sequence.</title>
        <authorList>
            <person name="Kashiwa T."/>
            <person name="Suzuki T."/>
        </authorList>
    </citation>
    <scope>NUCLEOTIDE SEQUENCE [LARGE SCALE GENOMIC DNA]</scope>
    <source>
        <strain evidence="2 3">MAFF 305040</strain>
    </source>
</reference>
<comment type="caution">
    <text evidence="2">The sequence shown here is derived from an EMBL/GenBank/DDBJ whole genome shotgun (WGS) entry which is preliminary data.</text>
</comment>
<protein>
    <recommendedName>
        <fullName evidence="1">SET domain-containing protein</fullName>
    </recommendedName>
</protein>
<dbReference type="Gene3D" id="2.170.270.10">
    <property type="entry name" value="SET domain"/>
    <property type="match status" value="1"/>
</dbReference>
<organism evidence="2 3">
    <name type="scientific">Cercospora kikuchii</name>
    <dbReference type="NCBI Taxonomy" id="84275"/>
    <lineage>
        <taxon>Eukaryota</taxon>
        <taxon>Fungi</taxon>
        <taxon>Dikarya</taxon>
        <taxon>Ascomycota</taxon>
        <taxon>Pezizomycotina</taxon>
        <taxon>Dothideomycetes</taxon>
        <taxon>Dothideomycetidae</taxon>
        <taxon>Mycosphaerellales</taxon>
        <taxon>Mycosphaerellaceae</taxon>
        <taxon>Cercospora</taxon>
    </lineage>
</organism>
<sequence>MPTATSPATHEMAHDQQNHHAGIVDGGGKSDFIHLQRFPHLRLARNTPKGRGVVAGAPIPAGTVIDVSPVLVLGIVENIEHIEQTQLFNYTYNWPSKNSIGEPRTAQAVVFGLGSMFNHSAEEQNVGWKRDLERRVIVYQALRDIQEGEELCISYGDHLTFVDADGPRSPVTEEGSEVLGRISVEM</sequence>
<proteinExistence type="predicted"/>
<dbReference type="GeneID" id="68293040"/>
<dbReference type="SUPFAM" id="SSF82199">
    <property type="entry name" value="SET domain"/>
    <property type="match status" value="1"/>
</dbReference>
<dbReference type="AlphaFoldDB" id="A0A9P3CK85"/>
<dbReference type="SMART" id="SM00317">
    <property type="entry name" value="SET"/>
    <property type="match status" value="1"/>
</dbReference>
<dbReference type="CDD" id="cd10540">
    <property type="entry name" value="SET_SpSet7-like"/>
    <property type="match status" value="1"/>
</dbReference>
<dbReference type="Proteomes" id="UP000825890">
    <property type="component" value="Unassembled WGS sequence"/>
</dbReference>
<keyword evidence="3" id="KW-1185">Reference proteome</keyword>
<evidence type="ECO:0000313" key="2">
    <source>
        <dbReference type="EMBL" id="GIZ44261.1"/>
    </source>
</evidence>
<dbReference type="RefSeq" id="XP_044658748.1">
    <property type="nucleotide sequence ID" value="XM_044802813.1"/>
</dbReference>
<dbReference type="EMBL" id="BOLY01000004">
    <property type="protein sequence ID" value="GIZ44261.1"/>
    <property type="molecule type" value="Genomic_DNA"/>
</dbReference>
<dbReference type="OrthoDB" id="3180714at2759"/>